<protein>
    <submittedName>
        <fullName evidence="9">FtsX-like permease family protein</fullName>
    </submittedName>
</protein>
<feature type="transmembrane region" description="Helical" evidence="6">
    <location>
        <begin position="330"/>
        <end position="352"/>
    </location>
</feature>
<keyword evidence="5 6" id="KW-0472">Membrane</keyword>
<evidence type="ECO:0000256" key="1">
    <source>
        <dbReference type="ARBA" id="ARBA00004651"/>
    </source>
</evidence>
<feature type="transmembrane region" description="Helical" evidence="6">
    <location>
        <begin position="424"/>
        <end position="444"/>
    </location>
</feature>
<accession>A0A385SHI8</accession>
<gene>
    <name evidence="9" type="ORF">D4L85_04685</name>
</gene>
<evidence type="ECO:0000313" key="10">
    <source>
        <dbReference type="Proteomes" id="UP000266183"/>
    </source>
</evidence>
<evidence type="ECO:0000256" key="4">
    <source>
        <dbReference type="ARBA" id="ARBA00022989"/>
    </source>
</evidence>
<dbReference type="EMBL" id="CP032382">
    <property type="protein sequence ID" value="AYB29916.1"/>
    <property type="molecule type" value="Genomic_DNA"/>
</dbReference>
<feature type="domain" description="ABC3 transporter permease C-terminal" evidence="7">
    <location>
        <begin position="671"/>
        <end position="785"/>
    </location>
</feature>
<evidence type="ECO:0000259" key="7">
    <source>
        <dbReference type="Pfam" id="PF02687"/>
    </source>
</evidence>
<feature type="transmembrane region" description="Helical" evidence="6">
    <location>
        <begin position="759"/>
        <end position="781"/>
    </location>
</feature>
<feature type="domain" description="MacB-like periplasmic core" evidence="8">
    <location>
        <begin position="20"/>
        <end position="236"/>
    </location>
</feature>
<dbReference type="Pfam" id="PF02687">
    <property type="entry name" value="FtsX"/>
    <property type="match status" value="2"/>
</dbReference>
<dbReference type="InterPro" id="IPR025857">
    <property type="entry name" value="MacB_PCD"/>
</dbReference>
<feature type="domain" description="ABC3 transporter permease C-terminal" evidence="7">
    <location>
        <begin position="286"/>
        <end position="403"/>
    </location>
</feature>
<keyword evidence="10" id="KW-1185">Reference proteome</keyword>
<feature type="transmembrane region" description="Helical" evidence="6">
    <location>
        <begin position="21"/>
        <end position="41"/>
    </location>
</feature>
<reference evidence="10" key="1">
    <citation type="submission" date="2018-09" db="EMBL/GenBank/DDBJ databases">
        <title>Chryseolinea sp. KIS68-18 isolated from soil.</title>
        <authorList>
            <person name="Weon H.-Y."/>
            <person name="Kwon S.-W."/>
            <person name="Lee S.A."/>
        </authorList>
    </citation>
    <scope>NUCLEOTIDE SEQUENCE [LARGE SCALE GENOMIC DNA]</scope>
    <source>
        <strain evidence="10">KIS68-18</strain>
    </source>
</reference>
<feature type="domain" description="MacB-like periplasmic core" evidence="8">
    <location>
        <begin position="433"/>
        <end position="593"/>
    </location>
</feature>
<feature type="transmembrane region" description="Helical" evidence="6">
    <location>
        <begin position="278"/>
        <end position="301"/>
    </location>
</feature>
<dbReference type="GO" id="GO:0022857">
    <property type="term" value="F:transmembrane transporter activity"/>
    <property type="evidence" value="ECO:0007669"/>
    <property type="project" value="TreeGrafter"/>
</dbReference>
<name>A0A385SHI8_9BACT</name>
<dbReference type="Proteomes" id="UP000266183">
    <property type="component" value="Chromosome"/>
</dbReference>
<evidence type="ECO:0000313" key="9">
    <source>
        <dbReference type="EMBL" id="AYB29916.1"/>
    </source>
</evidence>
<keyword evidence="3 6" id="KW-0812">Transmembrane</keyword>
<feature type="transmembrane region" description="Helical" evidence="6">
    <location>
        <begin position="668"/>
        <end position="691"/>
    </location>
</feature>
<evidence type="ECO:0000259" key="8">
    <source>
        <dbReference type="Pfam" id="PF12704"/>
    </source>
</evidence>
<comment type="subcellular location">
    <subcellularLocation>
        <location evidence="1">Cell membrane</location>
        <topology evidence="1">Multi-pass membrane protein</topology>
    </subcellularLocation>
</comment>
<feature type="transmembrane region" description="Helical" evidence="6">
    <location>
        <begin position="372"/>
        <end position="398"/>
    </location>
</feature>
<evidence type="ECO:0000256" key="5">
    <source>
        <dbReference type="ARBA" id="ARBA00023136"/>
    </source>
</evidence>
<proteinExistence type="predicted"/>
<dbReference type="InterPro" id="IPR003838">
    <property type="entry name" value="ABC3_permease_C"/>
</dbReference>
<dbReference type="Pfam" id="PF12704">
    <property type="entry name" value="MacB_PCD"/>
    <property type="match status" value="2"/>
</dbReference>
<dbReference type="PANTHER" id="PTHR30572:SF18">
    <property type="entry name" value="ABC-TYPE MACROLIDE FAMILY EXPORT SYSTEM PERMEASE COMPONENT 2"/>
    <property type="match status" value="1"/>
</dbReference>
<keyword evidence="4 6" id="KW-1133">Transmembrane helix</keyword>
<dbReference type="OrthoDB" id="5933722at2"/>
<evidence type="ECO:0000256" key="2">
    <source>
        <dbReference type="ARBA" id="ARBA00022475"/>
    </source>
</evidence>
<organism evidence="9 10">
    <name type="scientific">Chryseolinea soli</name>
    <dbReference type="NCBI Taxonomy" id="2321403"/>
    <lineage>
        <taxon>Bacteria</taxon>
        <taxon>Pseudomonadati</taxon>
        <taxon>Bacteroidota</taxon>
        <taxon>Cytophagia</taxon>
        <taxon>Cytophagales</taxon>
        <taxon>Fulvivirgaceae</taxon>
        <taxon>Chryseolinea</taxon>
    </lineage>
</organism>
<dbReference type="GO" id="GO:0005886">
    <property type="term" value="C:plasma membrane"/>
    <property type="evidence" value="ECO:0007669"/>
    <property type="project" value="UniProtKB-SubCell"/>
</dbReference>
<dbReference type="PANTHER" id="PTHR30572">
    <property type="entry name" value="MEMBRANE COMPONENT OF TRANSPORTER-RELATED"/>
    <property type="match status" value="1"/>
</dbReference>
<evidence type="ECO:0000256" key="6">
    <source>
        <dbReference type="SAM" id="Phobius"/>
    </source>
</evidence>
<evidence type="ECO:0000256" key="3">
    <source>
        <dbReference type="ARBA" id="ARBA00022692"/>
    </source>
</evidence>
<sequence length="792" mass="87265">MIGSYIKTSGRSIVRHKLFSAINIAGLAVSMSVGLVVIVFISDLMSYDMFHERRDRIYRLITTNGTMDCASTSVVAGKKIDETVSGIEALTLLRRGFGGDVTVGQATLPIGGLWADASFFEVFTFPLLYGDPATALKEPYSLVLTEQSAKKIFGVTDVLGRSVKMDTLNYVITGVLKDIPKMSHLRFESLASFSTIELQKPDTDGGFMSWGSIYMNYVYMVLQKGTDPSVLQTSLDKISTAENKNLPDSKISLSLQPLADIAIGKSLVNQIGPVMNAAAIWTLAGLAGVVILSACFNYTNLSVARAFRRSREVGIRKIIGAGKGHVAGQFLMESVIISLMALVVSFLLFLFLRTQFISLHSFIENLANLKLSPGIVLSFIAFAIAVGIMAGIIPALLFSRINPNRVLKDASSLKLFRHVNLRKGLIVVQYVFSLIFITSTLVGYKQYKSFLAFDLGFTTENILNINLQGNKADVVIKELKEIPEVEAASQSLIVMSLGQIYGLPLKYEKTNDSANVWLNIINEQYLPLHHHTLLAGKNFTPKPEGAVESETIVNERLLKRFNIANGDPTKAIGEEVTIGGHKLTIVGVVKDFHYETVEDSIEPMAFRYFANTNYGYVNVKINNHDLLATRARIEAAWRKVDKVHPLDAKFYDDQIEQAYGAFSMMLKVIGFLAFLAVCISSMGLFGMVVFTTETRLKEISIRKVLGASESKLIFLLSKGFILLLSIAAGVALPVTYLFFDKVVLANFVYHDPIGWPEMVIGFLSVMTIAFLMVGSQTFKVARSNPAEVLKRE</sequence>
<keyword evidence="2" id="KW-1003">Cell membrane</keyword>
<feature type="transmembrane region" description="Helical" evidence="6">
    <location>
        <begin position="712"/>
        <end position="739"/>
    </location>
</feature>
<dbReference type="AlphaFoldDB" id="A0A385SHI8"/>
<dbReference type="InterPro" id="IPR050250">
    <property type="entry name" value="Macrolide_Exporter_MacB"/>
</dbReference>
<dbReference type="KEGG" id="chk:D4L85_04685"/>